<evidence type="ECO:0000256" key="3">
    <source>
        <dbReference type="ARBA" id="ARBA00022692"/>
    </source>
</evidence>
<dbReference type="GO" id="GO:0017038">
    <property type="term" value="P:protein import"/>
    <property type="evidence" value="ECO:0007669"/>
    <property type="project" value="TreeGrafter"/>
</dbReference>
<dbReference type="InterPro" id="IPR002898">
    <property type="entry name" value="MotA_ExbB_proton_chnl"/>
</dbReference>
<dbReference type="PANTHER" id="PTHR30625">
    <property type="entry name" value="PROTEIN TOLQ"/>
    <property type="match status" value="1"/>
</dbReference>
<evidence type="ECO:0000313" key="10">
    <source>
        <dbReference type="Proteomes" id="UP000001591"/>
    </source>
</evidence>
<dbReference type="OrthoDB" id="9806929at2"/>
<evidence type="ECO:0000259" key="8">
    <source>
        <dbReference type="Pfam" id="PF01618"/>
    </source>
</evidence>
<dbReference type="AlphaFoldDB" id="B6IRZ6"/>
<dbReference type="STRING" id="414684.RC1_0801"/>
<dbReference type="HOGENOM" id="CLU_053325_7_0_5"/>
<comment type="subcellular location">
    <subcellularLocation>
        <location evidence="1">Cell membrane</location>
        <topology evidence="1">Multi-pass membrane protein</topology>
    </subcellularLocation>
    <subcellularLocation>
        <location evidence="6">Membrane</location>
        <topology evidence="6">Multi-pass membrane protein</topology>
    </subcellularLocation>
</comment>
<evidence type="ECO:0000256" key="4">
    <source>
        <dbReference type="ARBA" id="ARBA00022989"/>
    </source>
</evidence>
<proteinExistence type="inferred from homology"/>
<feature type="transmembrane region" description="Helical" evidence="7">
    <location>
        <begin position="100"/>
        <end position="123"/>
    </location>
</feature>
<dbReference type="EMBL" id="CP000613">
    <property type="protein sequence ID" value="ACI98232.1"/>
    <property type="molecule type" value="Genomic_DNA"/>
</dbReference>
<dbReference type="Proteomes" id="UP000001591">
    <property type="component" value="Chromosome"/>
</dbReference>
<accession>B6IRZ6</accession>
<organism evidence="9 10">
    <name type="scientific">Rhodospirillum centenum (strain ATCC 51521 / SW)</name>
    <dbReference type="NCBI Taxonomy" id="414684"/>
    <lineage>
        <taxon>Bacteria</taxon>
        <taxon>Pseudomonadati</taxon>
        <taxon>Pseudomonadota</taxon>
        <taxon>Alphaproteobacteria</taxon>
        <taxon>Rhodospirillales</taxon>
        <taxon>Rhodospirillaceae</taxon>
        <taxon>Rhodospirillum</taxon>
    </lineage>
</organism>
<dbReference type="eggNOG" id="COG0811">
    <property type="taxonomic scope" value="Bacteria"/>
</dbReference>
<feature type="domain" description="MotA/TolQ/ExbB proton channel" evidence="8">
    <location>
        <begin position="51"/>
        <end position="167"/>
    </location>
</feature>
<dbReference type="KEGG" id="rce:RC1_0801"/>
<keyword evidence="10" id="KW-1185">Reference proteome</keyword>
<keyword evidence="5 7" id="KW-0472">Membrane</keyword>
<keyword evidence="6" id="KW-0653">Protein transport</keyword>
<keyword evidence="3 7" id="KW-0812">Transmembrane</keyword>
<gene>
    <name evidence="9" type="ordered locus">RC1_0801</name>
</gene>
<feature type="transmembrane region" description="Helical" evidence="7">
    <location>
        <begin position="135"/>
        <end position="156"/>
    </location>
</feature>
<dbReference type="RefSeq" id="WP_012566022.1">
    <property type="nucleotide sequence ID" value="NC_011420.2"/>
</dbReference>
<keyword evidence="4 7" id="KW-1133">Transmembrane helix</keyword>
<evidence type="ECO:0000313" key="9">
    <source>
        <dbReference type="EMBL" id="ACI98232.1"/>
    </source>
</evidence>
<evidence type="ECO:0000256" key="5">
    <source>
        <dbReference type="ARBA" id="ARBA00023136"/>
    </source>
</evidence>
<protein>
    <submittedName>
        <fullName evidence="9">MotA</fullName>
    </submittedName>
</protein>
<evidence type="ECO:0000256" key="6">
    <source>
        <dbReference type="RuleBase" id="RU004057"/>
    </source>
</evidence>
<evidence type="ECO:0000256" key="1">
    <source>
        <dbReference type="ARBA" id="ARBA00004651"/>
    </source>
</evidence>
<name>B6IRZ6_RHOCS</name>
<comment type="similarity">
    <text evidence="6">Belongs to the exbB/tolQ family.</text>
</comment>
<evidence type="ECO:0000256" key="2">
    <source>
        <dbReference type="ARBA" id="ARBA00022475"/>
    </source>
</evidence>
<reference evidence="9 10" key="1">
    <citation type="journal article" date="2010" name="BMC Genomics">
        <title>Metabolic flexibility revealed in the genome of the cyst-forming alpha-1 proteobacterium Rhodospirillum centenum.</title>
        <authorList>
            <person name="Lu Y.K."/>
            <person name="Marden J."/>
            <person name="Han M."/>
            <person name="Swingley W.D."/>
            <person name="Mastrian S.D."/>
            <person name="Chowdhury S.R."/>
            <person name="Hao J."/>
            <person name="Helmy T."/>
            <person name="Kim S."/>
            <person name="Kurdoglu A.A."/>
            <person name="Matthies H.J."/>
            <person name="Rollo D."/>
            <person name="Stothard P."/>
            <person name="Blankenship R.E."/>
            <person name="Bauer C.E."/>
            <person name="Touchman J.W."/>
        </authorList>
    </citation>
    <scope>NUCLEOTIDE SEQUENCE [LARGE SCALE GENOMIC DNA]</scope>
    <source>
        <strain evidence="10">ATCC 51521 / SW</strain>
    </source>
</reference>
<evidence type="ECO:0000256" key="7">
    <source>
        <dbReference type="SAM" id="Phobius"/>
    </source>
</evidence>
<keyword evidence="6" id="KW-0813">Transport</keyword>
<keyword evidence="2" id="KW-1003">Cell membrane</keyword>
<dbReference type="GO" id="GO:0005886">
    <property type="term" value="C:plasma membrane"/>
    <property type="evidence" value="ECO:0007669"/>
    <property type="project" value="UniProtKB-SubCell"/>
</dbReference>
<feature type="transmembrane region" description="Helical" evidence="7">
    <location>
        <begin position="21"/>
        <end position="42"/>
    </location>
</feature>
<dbReference type="InterPro" id="IPR050790">
    <property type="entry name" value="ExbB/TolQ_transport"/>
</dbReference>
<sequence length="174" mass="19511">MTELLEAQRAIGIFLETGGDVLLLIMFVTFALWLLILERFYFNLFQHRKLFNDTVAKWEARQDKKSWYASQYRTMLISQAKAKIEANVSMIKTLVAMAPLLGLLGTVTGMVEVFDVMAVLGSGNARAMASGVSKATIPTMSGMVVAISGLYFSFMLRRRADREVERLSDTLVQE</sequence>
<dbReference type="Pfam" id="PF01618">
    <property type="entry name" value="MotA_ExbB"/>
    <property type="match status" value="1"/>
</dbReference>
<dbReference type="PANTHER" id="PTHR30625:SF18">
    <property type="entry name" value="TONB2 ENERGY TRANSDUCTION SYSTEM INNER MEMBRANE COMPONENT EXBB"/>
    <property type="match status" value="1"/>
</dbReference>